<dbReference type="EMBL" id="CP049838">
    <property type="protein sequence ID" value="QJT05915.1"/>
    <property type="molecule type" value="Genomic_DNA"/>
</dbReference>
<feature type="transmembrane region" description="Helical" evidence="2">
    <location>
        <begin position="43"/>
        <end position="63"/>
    </location>
</feature>
<dbReference type="AlphaFoldDB" id="A0A6M4X2Q9"/>
<evidence type="ECO:0000313" key="4">
    <source>
        <dbReference type="Proteomes" id="UP000502665"/>
    </source>
</evidence>
<feature type="region of interest" description="Disordered" evidence="1">
    <location>
        <begin position="62"/>
        <end position="154"/>
    </location>
</feature>
<organism evidence="3 4">
    <name type="scientific">Streptomyces asoensis</name>
    <dbReference type="NCBI Taxonomy" id="249586"/>
    <lineage>
        <taxon>Bacteria</taxon>
        <taxon>Bacillati</taxon>
        <taxon>Actinomycetota</taxon>
        <taxon>Actinomycetes</taxon>
        <taxon>Kitasatosporales</taxon>
        <taxon>Streptomycetaceae</taxon>
        <taxon>Streptomyces</taxon>
    </lineage>
</organism>
<evidence type="ECO:0000313" key="3">
    <source>
        <dbReference type="EMBL" id="QJT05915.1"/>
    </source>
</evidence>
<dbReference type="Proteomes" id="UP000502665">
    <property type="component" value="Chromosome"/>
</dbReference>
<name>A0A6M4X2Q9_9ACTN</name>
<reference evidence="3" key="1">
    <citation type="submission" date="2020-03" db="EMBL/GenBank/DDBJ databases">
        <title>Molecular networking-based the target discovery of potent antiproliferative macrolactams: 5/6/7/16 polycyclic ansamycins and glycosylated trienomycin from Streptomyces cacaoi subsp. asoensis.</title>
        <authorList>
            <person name="Liu L.-L."/>
        </authorList>
    </citation>
    <scope>NUCLEOTIDE SEQUENCE [LARGE SCALE GENOMIC DNA]</scope>
    <source>
        <strain evidence="3">H2S5</strain>
    </source>
</reference>
<keyword evidence="2" id="KW-0472">Membrane</keyword>
<protein>
    <submittedName>
        <fullName evidence="3">Uncharacterized protein</fullName>
    </submittedName>
</protein>
<accession>A0A6M4X2Q9</accession>
<dbReference type="RefSeq" id="WP_171401226.1">
    <property type="nucleotide sequence ID" value="NZ_CP049838.1"/>
</dbReference>
<sequence length="154" mass="16123">MQRARRWAVTVFAGAGSFVICLWSARAAPFGFLPRADADRWAVATAFATTVATLVGGAAGWWAGNERRPGSVPPDNLSPETPHPPGPGGQAVQQEATASDAARVTQVAGHRGLGHAVPEERPGRVTQRATASGRARVTQVGGNDRTTGFERGDR</sequence>
<keyword evidence="4" id="KW-1185">Reference proteome</keyword>
<evidence type="ECO:0000256" key="1">
    <source>
        <dbReference type="SAM" id="MobiDB-lite"/>
    </source>
</evidence>
<proteinExistence type="predicted"/>
<gene>
    <name evidence="3" type="ORF">G9272_40955</name>
</gene>
<evidence type="ECO:0000256" key="2">
    <source>
        <dbReference type="SAM" id="Phobius"/>
    </source>
</evidence>
<keyword evidence="2" id="KW-0812">Transmembrane</keyword>
<keyword evidence="2" id="KW-1133">Transmembrane helix</keyword>